<dbReference type="Proteomes" id="UP001732700">
    <property type="component" value="Chromosome 4A"/>
</dbReference>
<sequence>MTTNNLPEELHLEILKHLSPSPKVLARASAVCREWRRVLNDPAFLLELYRTRRGAPVTQGYFDNLPLRFVHVNAGDPVRIPLDSIDHRTNWQFVDCRHGRVLLRDRSGLQFMVWQPMTGDQHFVQDKGSCGIQNSVALICECAAEGGDDGPKVGQAKPCHASHFRVVVVSNHVGTGPLHGVVFSSVTRLWSESAELPPTYQIRPEPSVVVGRMIYQPLFDYHILAFDTDKLRLATFERPKWDNVRLLNVDGDVLGLVGALGFTLRLWVRYADAWVMRNTIDLSNIHPPLSTAPLPKTNPRFALMPPVKIIGVADGGDELFLWTMIGVFMLSVESMELKKVNGTTIHHMKTVYPYGAFYIPPSTVHPKIAT</sequence>
<evidence type="ECO:0000313" key="1">
    <source>
        <dbReference type="EnsemblPlants" id="AVESA.00010b.r2.4AG0647670.1.CDS.1"/>
    </source>
</evidence>
<reference evidence="1" key="2">
    <citation type="submission" date="2025-09" db="UniProtKB">
        <authorList>
            <consortium name="EnsemblPlants"/>
        </authorList>
    </citation>
    <scope>IDENTIFICATION</scope>
</reference>
<organism evidence="1 2">
    <name type="scientific">Avena sativa</name>
    <name type="common">Oat</name>
    <dbReference type="NCBI Taxonomy" id="4498"/>
    <lineage>
        <taxon>Eukaryota</taxon>
        <taxon>Viridiplantae</taxon>
        <taxon>Streptophyta</taxon>
        <taxon>Embryophyta</taxon>
        <taxon>Tracheophyta</taxon>
        <taxon>Spermatophyta</taxon>
        <taxon>Magnoliopsida</taxon>
        <taxon>Liliopsida</taxon>
        <taxon>Poales</taxon>
        <taxon>Poaceae</taxon>
        <taxon>BOP clade</taxon>
        <taxon>Pooideae</taxon>
        <taxon>Poodae</taxon>
        <taxon>Poeae</taxon>
        <taxon>Poeae Chloroplast Group 1 (Aveneae type)</taxon>
        <taxon>Aveninae</taxon>
        <taxon>Avena</taxon>
    </lineage>
</organism>
<accession>A0ACD5WKV8</accession>
<reference evidence="1" key="1">
    <citation type="submission" date="2021-05" db="EMBL/GenBank/DDBJ databases">
        <authorList>
            <person name="Scholz U."/>
            <person name="Mascher M."/>
            <person name="Fiebig A."/>
        </authorList>
    </citation>
    <scope>NUCLEOTIDE SEQUENCE [LARGE SCALE GENOMIC DNA]</scope>
</reference>
<evidence type="ECO:0000313" key="2">
    <source>
        <dbReference type="Proteomes" id="UP001732700"/>
    </source>
</evidence>
<proteinExistence type="predicted"/>
<dbReference type="EnsemblPlants" id="AVESA.00010b.r2.4AG0647670.1">
    <property type="protein sequence ID" value="AVESA.00010b.r2.4AG0647670.1.CDS.1"/>
    <property type="gene ID" value="AVESA.00010b.r2.4AG0647670"/>
</dbReference>
<name>A0ACD5WKV8_AVESA</name>
<keyword evidence="2" id="KW-1185">Reference proteome</keyword>
<protein>
    <submittedName>
        <fullName evidence="1">Uncharacterized protein</fullName>
    </submittedName>
</protein>